<accession>M8A1N6</accession>
<proteinExistence type="predicted"/>
<dbReference type="EMBL" id="KD034237">
    <property type="protein sequence ID" value="EMS66237.1"/>
    <property type="molecule type" value="Genomic_DNA"/>
</dbReference>
<protein>
    <submittedName>
        <fullName evidence="1">Uncharacterized protein</fullName>
    </submittedName>
</protein>
<sequence>MAAKCTGSAVGCLLLAGLLLVAGRELKQEEEDCIGKCVAGSIEDFPLCYAGCPHGTVEEGGAGNNVRTTDCMSCCREYEGDESERKRCVITCSWKRLVEESGARSIVRAMDCAAHCLRYEGDERKGCVIACKWELRVAGGWEKTVAKVLPAV</sequence>
<name>M8A1N6_TRIUA</name>
<organism evidence="1">
    <name type="scientific">Triticum urartu</name>
    <name type="common">Red wild einkorn</name>
    <name type="synonym">Crithodium urartu</name>
    <dbReference type="NCBI Taxonomy" id="4572"/>
    <lineage>
        <taxon>Eukaryota</taxon>
        <taxon>Viridiplantae</taxon>
        <taxon>Streptophyta</taxon>
        <taxon>Embryophyta</taxon>
        <taxon>Tracheophyta</taxon>
        <taxon>Spermatophyta</taxon>
        <taxon>Magnoliopsida</taxon>
        <taxon>Liliopsida</taxon>
        <taxon>Poales</taxon>
        <taxon>Poaceae</taxon>
        <taxon>BOP clade</taxon>
        <taxon>Pooideae</taxon>
        <taxon>Triticodae</taxon>
        <taxon>Triticeae</taxon>
        <taxon>Triticinae</taxon>
        <taxon>Triticum</taxon>
    </lineage>
</organism>
<dbReference type="AlphaFoldDB" id="M8A1N6"/>
<gene>
    <name evidence="1" type="ORF">TRIUR3_26043</name>
</gene>
<evidence type="ECO:0000313" key="1">
    <source>
        <dbReference type="EMBL" id="EMS66237.1"/>
    </source>
</evidence>
<reference evidence="1" key="1">
    <citation type="journal article" date="2013" name="Nature">
        <title>Draft genome of the wheat A-genome progenitor Triticum urartu.</title>
        <authorList>
            <person name="Ling H.Q."/>
            <person name="Zhao S."/>
            <person name="Liu D."/>
            <person name="Wang J."/>
            <person name="Sun H."/>
            <person name="Zhang C."/>
            <person name="Fan H."/>
            <person name="Li D."/>
            <person name="Dong L."/>
            <person name="Tao Y."/>
            <person name="Gao C."/>
            <person name="Wu H."/>
            <person name="Li Y."/>
            <person name="Cui Y."/>
            <person name="Guo X."/>
            <person name="Zheng S."/>
            <person name="Wang B."/>
            <person name="Yu K."/>
            <person name="Liang Q."/>
            <person name="Yang W."/>
            <person name="Lou X."/>
            <person name="Chen J."/>
            <person name="Feng M."/>
            <person name="Jian J."/>
            <person name="Zhang X."/>
            <person name="Luo G."/>
            <person name="Jiang Y."/>
            <person name="Liu J."/>
            <person name="Wang Z."/>
            <person name="Sha Y."/>
            <person name="Zhang B."/>
            <person name="Wu H."/>
            <person name="Tang D."/>
            <person name="Shen Q."/>
            <person name="Xue P."/>
            <person name="Zou S."/>
            <person name="Wang X."/>
            <person name="Liu X."/>
            <person name="Wang F."/>
            <person name="Yang Y."/>
            <person name="An X."/>
            <person name="Dong Z."/>
            <person name="Zhang K."/>
            <person name="Zhang X."/>
            <person name="Luo M.C."/>
            <person name="Dvorak J."/>
            <person name="Tong Y."/>
            <person name="Wang J."/>
            <person name="Yang H."/>
            <person name="Li Z."/>
            <person name="Wang D."/>
            <person name="Zhang A."/>
            <person name="Wang J."/>
        </authorList>
    </citation>
    <scope>NUCLEOTIDE SEQUENCE</scope>
</reference>